<protein>
    <recommendedName>
        <fullName evidence="7">Cryptochrome DASH</fullName>
    </recommendedName>
</protein>
<evidence type="ECO:0000256" key="6">
    <source>
        <dbReference type="PIRSR" id="PIRSR602081-2"/>
    </source>
</evidence>
<dbReference type="InterPro" id="IPR002081">
    <property type="entry name" value="Cryptochrome/DNA_photolyase_1"/>
</dbReference>
<dbReference type="EMBL" id="CM018048">
    <property type="protein sequence ID" value="KAA8521415.1"/>
    <property type="molecule type" value="Genomic_DNA"/>
</dbReference>
<comment type="similarity">
    <text evidence="1 7">Belongs to the DNA photolyase class-1 family.</text>
</comment>
<dbReference type="AlphaFoldDB" id="A0A5J4ZRS6"/>
<dbReference type="InterPro" id="IPR006050">
    <property type="entry name" value="DNA_photolyase_N"/>
</dbReference>
<feature type="site" description="Electron transfer via tryptophanyl radical" evidence="6">
    <location>
        <position position="444"/>
    </location>
</feature>
<organism evidence="9 10">
    <name type="scientific">Nyssa sinensis</name>
    <dbReference type="NCBI Taxonomy" id="561372"/>
    <lineage>
        <taxon>Eukaryota</taxon>
        <taxon>Viridiplantae</taxon>
        <taxon>Streptophyta</taxon>
        <taxon>Embryophyta</taxon>
        <taxon>Tracheophyta</taxon>
        <taxon>Spermatophyta</taxon>
        <taxon>Magnoliopsida</taxon>
        <taxon>eudicotyledons</taxon>
        <taxon>Gunneridae</taxon>
        <taxon>Pentapetalae</taxon>
        <taxon>asterids</taxon>
        <taxon>Cornales</taxon>
        <taxon>Nyssaceae</taxon>
        <taxon>Nyssa</taxon>
    </lineage>
</organism>
<dbReference type="Proteomes" id="UP000325577">
    <property type="component" value="Linkage Group LG5"/>
</dbReference>
<feature type="site" description="Electron transfer via tryptophanyl radical" evidence="6">
    <location>
        <position position="520"/>
    </location>
</feature>
<proteinExistence type="inferred from homology"/>
<comment type="cofactor">
    <cofactor evidence="5 7">
        <name>FAD</name>
        <dbReference type="ChEBI" id="CHEBI:57692"/>
    </cofactor>
    <text evidence="5 7">Binds 1 FAD per subunit.</text>
</comment>
<dbReference type="Gene3D" id="3.40.50.620">
    <property type="entry name" value="HUPs"/>
    <property type="match status" value="1"/>
</dbReference>
<dbReference type="Gene3D" id="1.10.579.10">
    <property type="entry name" value="DNA Cyclobutane Dipyrimidine Photolyase, subunit A, domain 3"/>
    <property type="match status" value="1"/>
</dbReference>
<keyword evidence="2 5" id="KW-0285">Flavoprotein</keyword>
<feature type="binding site" evidence="5">
    <location>
        <begin position="393"/>
        <end position="400"/>
    </location>
    <ligand>
        <name>FAD</name>
        <dbReference type="ChEBI" id="CHEBI:57692"/>
    </ligand>
</feature>
<evidence type="ECO:0000256" key="4">
    <source>
        <dbReference type="ARBA" id="ARBA00022991"/>
    </source>
</evidence>
<dbReference type="SUPFAM" id="SSF52425">
    <property type="entry name" value="Cryptochrome/photolyase, N-terminal domain"/>
    <property type="match status" value="1"/>
</dbReference>
<comment type="function">
    <text evidence="7">May have a photoreceptor function.</text>
</comment>
<accession>A0A5J4ZRS6</accession>
<dbReference type="SUPFAM" id="SSF48173">
    <property type="entry name" value="Cryptochrome/photolyase FAD-binding domain"/>
    <property type="match status" value="1"/>
</dbReference>
<keyword evidence="10" id="KW-1185">Reference proteome</keyword>
<dbReference type="Pfam" id="PF00875">
    <property type="entry name" value="DNA_photolyase"/>
    <property type="match status" value="1"/>
</dbReference>
<keyword evidence="4 7" id="KW-0157">Chromophore</keyword>
<evidence type="ECO:0000313" key="9">
    <source>
        <dbReference type="EMBL" id="KAA8521415.1"/>
    </source>
</evidence>
<dbReference type="PROSITE" id="PS51645">
    <property type="entry name" value="PHR_CRY_ALPHA_BETA"/>
    <property type="match status" value="1"/>
</dbReference>
<keyword evidence="3 5" id="KW-0274">FAD</keyword>
<dbReference type="OrthoDB" id="435881at2759"/>
<dbReference type="GO" id="GO:0000719">
    <property type="term" value="P:photoreactive repair"/>
    <property type="evidence" value="ECO:0007669"/>
    <property type="project" value="TreeGrafter"/>
</dbReference>
<dbReference type="InterPro" id="IPR036155">
    <property type="entry name" value="Crypto/Photolyase_N_sf"/>
</dbReference>
<evidence type="ECO:0000259" key="8">
    <source>
        <dbReference type="PROSITE" id="PS51645"/>
    </source>
</evidence>
<evidence type="ECO:0000313" key="10">
    <source>
        <dbReference type="Proteomes" id="UP000325577"/>
    </source>
</evidence>
<sequence length="608" mass="69260">MNTIRSSFSPQPLKNLVCPSKPTSIFFNSTPSQFSIHSGIMNSTSGSGSTTVYQVPGLCSDEMDRITERTFQRYSYSPSSMPKRSGKGIAIVWFRNDLRVLDNEALFRAWVSSEAVLPVYFFDPRLFGTTHYFQFPKTGALRAQFLIDSLADLKKNLMKLGLNLLIKHGKPEAILPSLAKAIGAHTVYAHKETCSEELKVERLVSSGLRRVVLPSSAGLSTCQSSTNTTKLQLIWGSTMYHVDDLPFDISFLPDVYTQFRKSVESKSTIRGCIKIPTSLGSPPNIEDWGCVPAIDELGLHQEKQVTRGMRFTGGESAALSRVNEYFWKKDLLRIYKETRNGMLGPDYSTKFSPWLASGSLSPRFIYEEVKRYEEERQSNDSTYCDHGFRVLFELIWRDYFRFLSIKYGNSLFHLVFNQVIKRNFAILLDRCLFLGGPRKVESTWSQDQILFESWSNGHTGYPLIDANMKELSTTGFMSNRGRQIVCSFLVRDMGIDWRMGAEWFETCLLDYDPCSNYGNWTYGAGVGNDPREDRYFSIPKQARTYDPEGEYVAYWLPELKALGKDRRIYPGKSYIKQIIPLKFGKLESRAAGRPQPQEMILIDGLHSI</sequence>
<dbReference type="PANTHER" id="PTHR11455:SF22">
    <property type="entry name" value="CRYPTOCHROME DASH"/>
    <property type="match status" value="1"/>
</dbReference>
<dbReference type="InterPro" id="IPR014133">
    <property type="entry name" value="Cry_DASH"/>
</dbReference>
<evidence type="ECO:0000256" key="3">
    <source>
        <dbReference type="ARBA" id="ARBA00022827"/>
    </source>
</evidence>
<dbReference type="GO" id="GO:0003677">
    <property type="term" value="F:DNA binding"/>
    <property type="evidence" value="ECO:0007669"/>
    <property type="project" value="TreeGrafter"/>
</dbReference>
<feature type="binding site" evidence="5">
    <location>
        <begin position="348"/>
        <end position="352"/>
    </location>
    <ligand>
        <name>FAD</name>
        <dbReference type="ChEBI" id="CHEBI:57692"/>
    </ligand>
</feature>
<dbReference type="PANTHER" id="PTHR11455">
    <property type="entry name" value="CRYPTOCHROME"/>
    <property type="match status" value="1"/>
</dbReference>
<gene>
    <name evidence="9" type="ORF">F0562_012093</name>
</gene>
<dbReference type="GO" id="GO:0071949">
    <property type="term" value="F:FAD binding"/>
    <property type="evidence" value="ECO:0007669"/>
    <property type="project" value="TreeGrafter"/>
</dbReference>
<dbReference type="NCBIfam" id="TIGR02765">
    <property type="entry name" value="crypto_DASH"/>
    <property type="match status" value="1"/>
</dbReference>
<evidence type="ECO:0000256" key="7">
    <source>
        <dbReference type="RuleBase" id="RU367151"/>
    </source>
</evidence>
<feature type="binding site" evidence="5">
    <location>
        <position position="335"/>
    </location>
    <ligand>
        <name>FAD</name>
        <dbReference type="ChEBI" id="CHEBI:57692"/>
    </ligand>
</feature>
<dbReference type="InterPro" id="IPR005101">
    <property type="entry name" value="Cryptochr/Photolyase_FAD-bd"/>
</dbReference>
<dbReference type="PRINTS" id="PR00147">
    <property type="entry name" value="DNAPHOTLYASE"/>
</dbReference>
<evidence type="ECO:0000256" key="2">
    <source>
        <dbReference type="ARBA" id="ARBA00022630"/>
    </source>
</evidence>
<dbReference type="Gene3D" id="1.25.40.80">
    <property type="match status" value="1"/>
</dbReference>
<dbReference type="InterPro" id="IPR014729">
    <property type="entry name" value="Rossmann-like_a/b/a_fold"/>
</dbReference>
<reference evidence="9 10" key="1">
    <citation type="submission" date="2019-09" db="EMBL/GenBank/DDBJ databases">
        <title>A chromosome-level genome assembly of the Chinese tupelo Nyssa sinensis.</title>
        <authorList>
            <person name="Yang X."/>
            <person name="Kang M."/>
            <person name="Yang Y."/>
            <person name="Xiong H."/>
            <person name="Wang M."/>
            <person name="Zhang Z."/>
            <person name="Wang Z."/>
            <person name="Wu H."/>
            <person name="Ma T."/>
            <person name="Liu J."/>
            <person name="Xi Z."/>
        </authorList>
    </citation>
    <scope>NUCLEOTIDE SEQUENCE [LARGE SCALE GENOMIC DNA]</scope>
    <source>
        <strain evidence="9">J267</strain>
        <tissue evidence="9">Leaf</tissue>
    </source>
</reference>
<dbReference type="GO" id="GO:0003904">
    <property type="term" value="F:deoxyribodipyrimidine photo-lyase activity"/>
    <property type="evidence" value="ECO:0007669"/>
    <property type="project" value="TreeGrafter"/>
</dbReference>
<evidence type="ECO:0000256" key="1">
    <source>
        <dbReference type="ARBA" id="ARBA00005862"/>
    </source>
</evidence>
<dbReference type="InterPro" id="IPR036134">
    <property type="entry name" value="Crypto/Photolyase_FAD-like_sf"/>
</dbReference>
<feature type="binding site" evidence="5">
    <location>
        <begin position="510"/>
        <end position="512"/>
    </location>
    <ligand>
        <name>FAD</name>
        <dbReference type="ChEBI" id="CHEBI:57692"/>
    </ligand>
</feature>
<feature type="domain" description="Photolyase/cryptochrome alpha/beta" evidence="8">
    <location>
        <begin position="88"/>
        <end position="229"/>
    </location>
</feature>
<comment type="cofactor">
    <cofactor evidence="7">
        <name>(6R)-5,10-methylene-5,6,7,8-tetrahydrofolate</name>
        <dbReference type="ChEBI" id="CHEBI:15636"/>
    </cofactor>
    <text evidence="7">Binds 1 5,10-methenyltetrahydrofolate (MTHF) per subunit.</text>
</comment>
<evidence type="ECO:0000256" key="5">
    <source>
        <dbReference type="PIRSR" id="PIRSR602081-1"/>
    </source>
</evidence>
<dbReference type="Pfam" id="PF03441">
    <property type="entry name" value="FAD_binding_7"/>
    <property type="match status" value="1"/>
</dbReference>
<name>A0A5J4ZRS6_9ASTE</name>
<feature type="site" description="Electron transfer via tryptophanyl radical" evidence="6">
    <location>
        <position position="497"/>
    </location>
</feature>